<keyword evidence="1" id="KW-1133">Transmembrane helix</keyword>
<dbReference type="AlphaFoldDB" id="A0A511MZP3"/>
<organism evidence="3 4">
    <name type="scientific">Deinococcus cellulosilyticus (strain DSM 18568 / NBRC 106333 / KACC 11606 / 5516J-15)</name>
    <dbReference type="NCBI Taxonomy" id="1223518"/>
    <lineage>
        <taxon>Bacteria</taxon>
        <taxon>Thermotogati</taxon>
        <taxon>Deinococcota</taxon>
        <taxon>Deinococci</taxon>
        <taxon>Deinococcales</taxon>
        <taxon>Deinococcaceae</taxon>
        <taxon>Deinococcus</taxon>
    </lineage>
</organism>
<feature type="transmembrane region" description="Helical" evidence="1">
    <location>
        <begin position="153"/>
        <end position="172"/>
    </location>
</feature>
<keyword evidence="1" id="KW-0812">Transmembrane</keyword>
<gene>
    <name evidence="3" type="ORF">DC3_12920</name>
</gene>
<dbReference type="PANTHER" id="PTHR35797:SF1">
    <property type="entry name" value="PROTEASE"/>
    <property type="match status" value="1"/>
</dbReference>
<evidence type="ECO:0000313" key="4">
    <source>
        <dbReference type="Proteomes" id="UP000321306"/>
    </source>
</evidence>
<keyword evidence="1" id="KW-0472">Membrane</keyword>
<feature type="transmembrane region" description="Helical" evidence="1">
    <location>
        <begin position="82"/>
        <end position="102"/>
    </location>
</feature>
<keyword evidence="4" id="KW-1185">Reference proteome</keyword>
<evidence type="ECO:0000313" key="3">
    <source>
        <dbReference type="EMBL" id="GEM45657.1"/>
    </source>
</evidence>
<evidence type="ECO:0000259" key="2">
    <source>
        <dbReference type="Pfam" id="PF02517"/>
    </source>
</evidence>
<feature type="transmembrane region" description="Helical" evidence="1">
    <location>
        <begin position="114"/>
        <end position="132"/>
    </location>
</feature>
<dbReference type="RefSeq" id="WP_146883138.1">
    <property type="nucleotide sequence ID" value="NZ_BJXB01000004.1"/>
</dbReference>
<dbReference type="GO" id="GO:0004175">
    <property type="term" value="F:endopeptidase activity"/>
    <property type="evidence" value="ECO:0007669"/>
    <property type="project" value="UniProtKB-ARBA"/>
</dbReference>
<reference evidence="3 4" key="1">
    <citation type="submission" date="2019-07" db="EMBL/GenBank/DDBJ databases">
        <title>Whole genome shotgun sequence of Deinococcus cellulosilyticus NBRC 106333.</title>
        <authorList>
            <person name="Hosoyama A."/>
            <person name="Uohara A."/>
            <person name="Ohji S."/>
            <person name="Ichikawa N."/>
        </authorList>
    </citation>
    <scope>NUCLEOTIDE SEQUENCE [LARGE SCALE GENOMIC DNA]</scope>
    <source>
        <strain evidence="3 4">NBRC 106333</strain>
    </source>
</reference>
<dbReference type="GO" id="GO:0080120">
    <property type="term" value="P:CAAX-box protein maturation"/>
    <property type="evidence" value="ECO:0007669"/>
    <property type="project" value="UniProtKB-ARBA"/>
</dbReference>
<feature type="transmembrane region" description="Helical" evidence="1">
    <location>
        <begin position="234"/>
        <end position="252"/>
    </location>
</feature>
<dbReference type="InterPro" id="IPR003675">
    <property type="entry name" value="Rce1/LyrA-like_dom"/>
</dbReference>
<accession>A0A511MZP3</accession>
<name>A0A511MZP3_DEIC1</name>
<feature type="transmembrane region" description="Helical" evidence="1">
    <location>
        <begin position="184"/>
        <end position="202"/>
    </location>
</feature>
<dbReference type="OrthoDB" id="9777755at2"/>
<dbReference type="Pfam" id="PF02517">
    <property type="entry name" value="Rce1-like"/>
    <property type="match status" value="1"/>
</dbReference>
<comment type="caution">
    <text evidence="3">The sequence shown here is derived from an EMBL/GenBank/DDBJ whole genome shotgun (WGS) entry which is preliminary data.</text>
</comment>
<proteinExistence type="predicted"/>
<feature type="transmembrane region" description="Helical" evidence="1">
    <location>
        <begin position="209"/>
        <end position="228"/>
    </location>
</feature>
<feature type="transmembrane region" description="Helical" evidence="1">
    <location>
        <begin position="41"/>
        <end position="61"/>
    </location>
</feature>
<evidence type="ECO:0000256" key="1">
    <source>
        <dbReference type="SAM" id="Phobius"/>
    </source>
</evidence>
<dbReference type="InterPro" id="IPR042150">
    <property type="entry name" value="MmRce1-like"/>
</dbReference>
<dbReference type="PANTHER" id="PTHR35797">
    <property type="entry name" value="PROTEASE-RELATED"/>
    <property type="match status" value="1"/>
</dbReference>
<sequence length="264" mass="29999">MTRLPYRLVLPFVWVSFLMSWLLWLPKLIHQAQGQPDPYPYLHFVGSLGPAVGALLVCALMDRGRFRQLLGDLWQVKVPVRWWLLALSPLLMMLVAMLLSPSSQWSQFLRVNEYPGLPFALLLVCEVFFYGYGEEVGWRGFLYPLFKERFTPFWASMAVLPFWAVWHLPLLLTSATYQSMGPLLFGWLISLTTGALLTSWMYDRTHRSLPVLAVFHGVLDVAMVNAGVTPLSLNLMGAATTLLGIWAGVALWKDRRSAPKSQKN</sequence>
<dbReference type="Proteomes" id="UP000321306">
    <property type="component" value="Unassembled WGS sequence"/>
</dbReference>
<protein>
    <recommendedName>
        <fullName evidence="2">CAAX prenyl protease 2/Lysostaphin resistance protein A-like domain-containing protein</fullName>
    </recommendedName>
</protein>
<dbReference type="EMBL" id="BJXB01000004">
    <property type="protein sequence ID" value="GEM45657.1"/>
    <property type="molecule type" value="Genomic_DNA"/>
</dbReference>
<feature type="domain" description="CAAX prenyl protease 2/Lysostaphin resistance protein A-like" evidence="2">
    <location>
        <begin position="119"/>
        <end position="221"/>
    </location>
</feature>